<dbReference type="EMBL" id="GBRH01257573">
    <property type="protein sequence ID" value="JAD40322.1"/>
    <property type="molecule type" value="Transcribed_RNA"/>
</dbReference>
<sequence length="28" mass="3238">MLFTFPRAMQFKCFQFGELTDMLPGIPA</sequence>
<evidence type="ECO:0000313" key="1">
    <source>
        <dbReference type="EMBL" id="JAD40322.1"/>
    </source>
</evidence>
<reference evidence="1" key="2">
    <citation type="journal article" date="2015" name="Data Brief">
        <title>Shoot transcriptome of the giant reed, Arundo donax.</title>
        <authorList>
            <person name="Barrero R.A."/>
            <person name="Guerrero F.D."/>
            <person name="Moolhuijzen P."/>
            <person name="Goolsby J.A."/>
            <person name="Tidwell J."/>
            <person name="Bellgard S.E."/>
            <person name="Bellgard M.I."/>
        </authorList>
    </citation>
    <scope>NUCLEOTIDE SEQUENCE</scope>
    <source>
        <tissue evidence="1">Shoot tissue taken approximately 20 cm above the soil surface</tissue>
    </source>
</reference>
<proteinExistence type="predicted"/>
<protein>
    <submittedName>
        <fullName evidence="1">Uncharacterized protein</fullName>
    </submittedName>
</protein>
<organism evidence="1">
    <name type="scientific">Arundo donax</name>
    <name type="common">Giant reed</name>
    <name type="synonym">Donax arundinaceus</name>
    <dbReference type="NCBI Taxonomy" id="35708"/>
    <lineage>
        <taxon>Eukaryota</taxon>
        <taxon>Viridiplantae</taxon>
        <taxon>Streptophyta</taxon>
        <taxon>Embryophyta</taxon>
        <taxon>Tracheophyta</taxon>
        <taxon>Spermatophyta</taxon>
        <taxon>Magnoliopsida</taxon>
        <taxon>Liliopsida</taxon>
        <taxon>Poales</taxon>
        <taxon>Poaceae</taxon>
        <taxon>PACMAD clade</taxon>
        <taxon>Arundinoideae</taxon>
        <taxon>Arundineae</taxon>
        <taxon>Arundo</taxon>
    </lineage>
</organism>
<reference evidence="1" key="1">
    <citation type="submission" date="2014-09" db="EMBL/GenBank/DDBJ databases">
        <authorList>
            <person name="Magalhaes I.L.F."/>
            <person name="Oliveira U."/>
            <person name="Santos F.R."/>
            <person name="Vidigal T.H.D.A."/>
            <person name="Brescovit A.D."/>
            <person name="Santos A.J."/>
        </authorList>
    </citation>
    <scope>NUCLEOTIDE SEQUENCE</scope>
    <source>
        <tissue evidence="1">Shoot tissue taken approximately 20 cm above the soil surface</tissue>
    </source>
</reference>
<name>A0A0A8ZZV5_ARUDO</name>
<accession>A0A0A8ZZV5</accession>
<dbReference type="AlphaFoldDB" id="A0A0A8ZZV5"/>